<dbReference type="AlphaFoldDB" id="A0A8J8NZT6"/>
<proteinExistence type="predicted"/>
<comment type="caution">
    <text evidence="1">The sequence shown here is derived from an EMBL/GenBank/DDBJ whole genome shotgun (WGS) entry which is preliminary data.</text>
</comment>
<accession>A0A8J8NZT6</accession>
<name>A0A8J8NZT6_HALGN</name>
<dbReference type="OrthoDB" id="10670496at2759"/>
<keyword evidence="2" id="KW-1185">Reference proteome</keyword>
<dbReference type="EMBL" id="RRYP01001968">
    <property type="protein sequence ID" value="TNV85267.1"/>
    <property type="molecule type" value="Genomic_DNA"/>
</dbReference>
<reference evidence="1" key="1">
    <citation type="submission" date="2019-06" db="EMBL/GenBank/DDBJ databases">
        <authorList>
            <person name="Zheng W."/>
        </authorList>
    </citation>
    <scope>NUCLEOTIDE SEQUENCE</scope>
    <source>
        <strain evidence="1">QDHG01</strain>
    </source>
</reference>
<sequence>MNKDTELSHSFKEVYRQFLHVIAQSPTEEDSDQYDMLKNLTSQALYSELSEYLKDTIELNNVKLSVVEDQEPEIFEIYAQEVKFRCGFHIDRQKNLKQLIMPTSAIKPLSNKLGSNFNEDVETKHEAIGKIVTTPVLKNGQIGMDYYVSKLPLMFKDMPLTIVLDFHFKTNIKLNLSKGKNHLLEGDEALQKPEFHQVRFEGLLRNYTNQMKDIVKLKNLHKKQKERLVDGLMPDGVEDWVITNLDGRVEYNDNLLIA</sequence>
<evidence type="ECO:0000313" key="2">
    <source>
        <dbReference type="Proteomes" id="UP000785679"/>
    </source>
</evidence>
<gene>
    <name evidence="1" type="ORF">FGO68_gene3933</name>
</gene>
<dbReference type="Proteomes" id="UP000785679">
    <property type="component" value="Unassembled WGS sequence"/>
</dbReference>
<protein>
    <submittedName>
        <fullName evidence="1">Uncharacterized protein</fullName>
    </submittedName>
</protein>
<evidence type="ECO:0000313" key="1">
    <source>
        <dbReference type="EMBL" id="TNV85267.1"/>
    </source>
</evidence>
<organism evidence="1 2">
    <name type="scientific">Halteria grandinella</name>
    <dbReference type="NCBI Taxonomy" id="5974"/>
    <lineage>
        <taxon>Eukaryota</taxon>
        <taxon>Sar</taxon>
        <taxon>Alveolata</taxon>
        <taxon>Ciliophora</taxon>
        <taxon>Intramacronucleata</taxon>
        <taxon>Spirotrichea</taxon>
        <taxon>Stichotrichia</taxon>
        <taxon>Sporadotrichida</taxon>
        <taxon>Halteriidae</taxon>
        <taxon>Halteria</taxon>
    </lineage>
</organism>